<dbReference type="PANTHER" id="PTHR43194:SF2">
    <property type="entry name" value="PEROXISOMAL MEMBRANE PROTEIN LPX1"/>
    <property type="match status" value="1"/>
</dbReference>
<reference evidence="2 3" key="1">
    <citation type="submission" date="2020-07" db="EMBL/GenBank/DDBJ databases">
        <title>Sequencing the genomes of 1000 actinobacteria strains.</title>
        <authorList>
            <person name="Klenk H.-P."/>
        </authorList>
    </citation>
    <scope>NUCLEOTIDE SEQUENCE [LARGE SCALE GENOMIC DNA]</scope>
    <source>
        <strain evidence="2 3">DSM 23987</strain>
    </source>
</reference>
<feature type="domain" description="AB hydrolase-1" evidence="1">
    <location>
        <begin position="25"/>
        <end position="261"/>
    </location>
</feature>
<dbReference type="PRINTS" id="PR00111">
    <property type="entry name" value="ABHYDROLASE"/>
</dbReference>
<dbReference type="AlphaFoldDB" id="A0A852WER8"/>
<dbReference type="InterPro" id="IPR029058">
    <property type="entry name" value="AB_hydrolase_fold"/>
</dbReference>
<organism evidence="2 3">
    <name type="scientific">Pedococcus badiiscoriae</name>
    <dbReference type="NCBI Taxonomy" id="642776"/>
    <lineage>
        <taxon>Bacteria</taxon>
        <taxon>Bacillati</taxon>
        <taxon>Actinomycetota</taxon>
        <taxon>Actinomycetes</taxon>
        <taxon>Micrococcales</taxon>
        <taxon>Intrasporangiaceae</taxon>
        <taxon>Pedococcus</taxon>
    </lineage>
</organism>
<dbReference type="Pfam" id="PF12697">
    <property type="entry name" value="Abhydrolase_6"/>
    <property type="match status" value="1"/>
</dbReference>
<keyword evidence="3" id="KW-1185">Reference proteome</keyword>
<dbReference type="Gene3D" id="3.40.50.1820">
    <property type="entry name" value="alpha/beta hydrolase"/>
    <property type="match status" value="1"/>
</dbReference>
<protein>
    <submittedName>
        <fullName evidence="2">Pimeloyl-ACP methyl ester carboxylesterase</fullName>
    </submittedName>
</protein>
<dbReference type="EMBL" id="JACCAB010000001">
    <property type="protein sequence ID" value="NYG07727.1"/>
    <property type="molecule type" value="Genomic_DNA"/>
</dbReference>
<dbReference type="Proteomes" id="UP000573599">
    <property type="component" value="Unassembled WGS sequence"/>
</dbReference>
<evidence type="ECO:0000313" key="3">
    <source>
        <dbReference type="Proteomes" id="UP000573599"/>
    </source>
</evidence>
<dbReference type="SUPFAM" id="SSF53474">
    <property type="entry name" value="alpha/beta-Hydrolases"/>
    <property type="match status" value="1"/>
</dbReference>
<dbReference type="GO" id="GO:0003824">
    <property type="term" value="F:catalytic activity"/>
    <property type="evidence" value="ECO:0007669"/>
    <property type="project" value="UniProtKB-ARBA"/>
</dbReference>
<sequence length="271" mass="29356">MPTALDAADLAYRWSGPADPGSPTIVLLHGLGDSGDCWPDAVRRWSPDYRVVGVDLLGHGRSPRFTPEQRASPDPMEHMYAAALATVEQVAAVGGPVALVAHSMGGGIATALTARHPDLVRAAVLEEPAWRDPELRVQSPTVVAERIADCRAFSEDLEGQLAQGRADNPTWPESEFAPWAQAKTEVDLDFLALGVASFARPWEELVGAIEVPTLVVVGERSTLLPEPIRLRAKAIDNPHVRIELLAADHCVRRDVPDAFHALVDPWLADQF</sequence>
<name>A0A852WER8_9MICO</name>
<comment type="caution">
    <text evidence="2">The sequence shown here is derived from an EMBL/GenBank/DDBJ whole genome shotgun (WGS) entry which is preliminary data.</text>
</comment>
<dbReference type="PANTHER" id="PTHR43194">
    <property type="entry name" value="HYDROLASE ALPHA/BETA FOLD FAMILY"/>
    <property type="match status" value="1"/>
</dbReference>
<accession>A0A852WER8</accession>
<proteinExistence type="predicted"/>
<evidence type="ECO:0000259" key="1">
    <source>
        <dbReference type="Pfam" id="PF12697"/>
    </source>
</evidence>
<dbReference type="RefSeq" id="WP_179422033.1">
    <property type="nucleotide sequence ID" value="NZ_JACCAB010000001.1"/>
</dbReference>
<dbReference type="InterPro" id="IPR050228">
    <property type="entry name" value="Carboxylesterase_BioH"/>
</dbReference>
<gene>
    <name evidence="2" type="ORF">BJ986_002214</name>
</gene>
<evidence type="ECO:0000313" key="2">
    <source>
        <dbReference type="EMBL" id="NYG07727.1"/>
    </source>
</evidence>
<dbReference type="InterPro" id="IPR000073">
    <property type="entry name" value="AB_hydrolase_1"/>
</dbReference>